<evidence type="ECO:0000256" key="5">
    <source>
        <dbReference type="ARBA" id="ARBA00022692"/>
    </source>
</evidence>
<dbReference type="InterPro" id="IPR006201">
    <property type="entry name" value="Neur_channel"/>
</dbReference>
<dbReference type="PRINTS" id="PR00252">
    <property type="entry name" value="NRIONCHANNEL"/>
</dbReference>
<dbReference type="EMBL" id="HF545675">
    <property type="protein sequence ID" value="CCN97895.1"/>
    <property type="molecule type" value="mRNA"/>
</dbReference>
<dbReference type="FunFam" id="2.70.170.10:FF:000038">
    <property type="entry name" value="Glutamate-gated chloride channel alpha"/>
    <property type="match status" value="1"/>
</dbReference>
<evidence type="ECO:0000313" key="15">
    <source>
        <dbReference type="EMBL" id="CCN97895.1"/>
    </source>
</evidence>
<evidence type="ECO:0000256" key="10">
    <source>
        <dbReference type="ARBA" id="ARBA00023303"/>
    </source>
</evidence>
<dbReference type="GO" id="GO:0004888">
    <property type="term" value="F:transmembrane signaling receptor activity"/>
    <property type="evidence" value="ECO:0007669"/>
    <property type="project" value="InterPro"/>
</dbReference>
<evidence type="ECO:0000259" key="14">
    <source>
        <dbReference type="Pfam" id="PF02932"/>
    </source>
</evidence>
<reference evidence="15" key="1">
    <citation type="submission" date="2012-10" db="EMBL/GenBank/DDBJ databases">
        <title>Gene expression and mutation analysis of glutamate-gated chloride channels in a resistant Cooperia oncophora isolate following in vivo exposure to macrocyclic lactones.</title>
        <authorList>
            <person name="De Graef J."/>
            <person name="Mitreva M."/>
            <person name="Geldhof P."/>
        </authorList>
    </citation>
    <scope>NUCLEOTIDE SEQUENCE</scope>
    <source>
        <tissue evidence="15">Whole organism</tissue>
    </source>
</reference>
<dbReference type="InterPro" id="IPR044721">
    <property type="entry name" value="GluCl_TM"/>
</dbReference>
<evidence type="ECO:0000256" key="7">
    <source>
        <dbReference type="ARBA" id="ARBA00022989"/>
    </source>
</evidence>
<dbReference type="InterPro" id="IPR038050">
    <property type="entry name" value="Neuro_actylchol_rec"/>
</dbReference>
<dbReference type="InterPro" id="IPR018000">
    <property type="entry name" value="Neurotransmitter_ion_chnl_CS"/>
</dbReference>
<evidence type="ECO:0000256" key="3">
    <source>
        <dbReference type="ARBA" id="ARBA00022448"/>
    </source>
</evidence>
<evidence type="ECO:0000256" key="8">
    <source>
        <dbReference type="ARBA" id="ARBA00023065"/>
    </source>
</evidence>
<dbReference type="InterPro" id="IPR006028">
    <property type="entry name" value="GABAA/Glycine_rcpt"/>
</dbReference>
<evidence type="ECO:0000256" key="1">
    <source>
        <dbReference type="ARBA" id="ARBA00004141"/>
    </source>
</evidence>
<keyword evidence="8 11" id="KW-0406">Ion transport</keyword>
<feature type="transmembrane region" description="Helical" evidence="11">
    <location>
        <begin position="424"/>
        <end position="443"/>
    </location>
</feature>
<dbReference type="CDD" id="cd18993">
    <property type="entry name" value="LGIC_ECD_GluCl"/>
    <property type="match status" value="1"/>
</dbReference>
<name>L8BSY6_COOON</name>
<dbReference type="Pfam" id="PF02931">
    <property type="entry name" value="Neur_chan_LBD"/>
    <property type="match status" value="1"/>
</dbReference>
<evidence type="ECO:0000256" key="9">
    <source>
        <dbReference type="ARBA" id="ARBA00023136"/>
    </source>
</evidence>
<keyword evidence="4" id="KW-1003">Cell membrane</keyword>
<keyword evidence="5 11" id="KW-0812">Transmembrane</keyword>
<keyword evidence="9 11" id="KW-0472">Membrane</keyword>
<dbReference type="NCBIfam" id="TIGR00860">
    <property type="entry name" value="LIC"/>
    <property type="match status" value="1"/>
</dbReference>
<dbReference type="InterPro" id="IPR006202">
    <property type="entry name" value="Neur_chan_lig-bd"/>
</dbReference>
<dbReference type="CDD" id="cd19062">
    <property type="entry name" value="LGIC_TM_GluCl"/>
    <property type="match status" value="1"/>
</dbReference>
<dbReference type="GO" id="GO:0005230">
    <property type="term" value="F:extracellular ligand-gated monoatomic ion channel activity"/>
    <property type="evidence" value="ECO:0007669"/>
    <property type="project" value="InterPro"/>
</dbReference>
<dbReference type="Pfam" id="PF02932">
    <property type="entry name" value="Neur_chan_memb"/>
    <property type="match status" value="1"/>
</dbReference>
<keyword evidence="7 11" id="KW-1133">Transmembrane helix</keyword>
<organism evidence="15">
    <name type="scientific">Cooperia oncophora</name>
    <name type="common">Parasitic roundworm</name>
    <name type="synonym">Strongylus oncophora</name>
    <dbReference type="NCBI Taxonomy" id="27828"/>
    <lineage>
        <taxon>Eukaryota</taxon>
        <taxon>Metazoa</taxon>
        <taxon>Ecdysozoa</taxon>
        <taxon>Nematoda</taxon>
        <taxon>Chromadorea</taxon>
        <taxon>Rhabditida</taxon>
        <taxon>Rhabditina</taxon>
        <taxon>Rhabditomorpha</taxon>
        <taxon>Strongyloidea</taxon>
        <taxon>Trichostrongylidae</taxon>
        <taxon>Cooperia</taxon>
    </lineage>
</organism>
<feature type="transmembrane region" description="Helical" evidence="11">
    <location>
        <begin position="319"/>
        <end position="342"/>
    </location>
</feature>
<dbReference type="PROSITE" id="PS00236">
    <property type="entry name" value="NEUROTR_ION_CHANNEL"/>
    <property type="match status" value="1"/>
</dbReference>
<evidence type="ECO:0000256" key="2">
    <source>
        <dbReference type="ARBA" id="ARBA00004236"/>
    </source>
</evidence>
<feature type="chain" id="PRO_5022250814" evidence="11">
    <location>
        <begin position="25"/>
        <end position="444"/>
    </location>
</feature>
<keyword evidence="10 11" id="KW-0407">Ion channel</keyword>
<dbReference type="Gene3D" id="1.20.58.390">
    <property type="entry name" value="Neurotransmitter-gated ion-channel transmembrane domain"/>
    <property type="match status" value="1"/>
</dbReference>
<dbReference type="GO" id="GO:0005886">
    <property type="term" value="C:plasma membrane"/>
    <property type="evidence" value="ECO:0007669"/>
    <property type="project" value="UniProtKB-SubCell"/>
</dbReference>
<comment type="subcellular location">
    <subcellularLocation>
        <location evidence="2">Cell membrane</location>
    </subcellularLocation>
    <subcellularLocation>
        <location evidence="1">Membrane</location>
        <topology evidence="1">Multi-pass membrane protein</topology>
    </subcellularLocation>
</comment>
<protein>
    <submittedName>
        <fullName evidence="15">Glutamate-gated chloride channel 6</fullName>
    </submittedName>
</protein>
<evidence type="ECO:0000256" key="12">
    <source>
        <dbReference type="SAM" id="MobiDB-lite"/>
    </source>
</evidence>
<dbReference type="PRINTS" id="PR00253">
    <property type="entry name" value="GABAARECEPTR"/>
</dbReference>
<dbReference type="Gene3D" id="2.70.170.10">
    <property type="entry name" value="Neurotransmitter-gated ion-channel ligand-binding domain"/>
    <property type="match status" value="1"/>
</dbReference>
<dbReference type="InterPro" id="IPR036734">
    <property type="entry name" value="Neur_chan_lig-bd_sf"/>
</dbReference>
<dbReference type="InterPro" id="IPR006029">
    <property type="entry name" value="Neurotrans-gated_channel_TM"/>
</dbReference>
<feature type="transmembrane region" description="Helical" evidence="11">
    <location>
        <begin position="285"/>
        <end position="304"/>
    </location>
</feature>
<dbReference type="AlphaFoldDB" id="L8BSY6"/>
<dbReference type="PANTHER" id="PTHR18945">
    <property type="entry name" value="NEUROTRANSMITTER GATED ION CHANNEL"/>
    <property type="match status" value="1"/>
</dbReference>
<evidence type="ECO:0000256" key="11">
    <source>
        <dbReference type="RuleBase" id="RU000687"/>
    </source>
</evidence>
<evidence type="ECO:0000256" key="4">
    <source>
        <dbReference type="ARBA" id="ARBA00022475"/>
    </source>
</evidence>
<accession>L8BSY6</accession>
<dbReference type="InterPro" id="IPR036719">
    <property type="entry name" value="Neuro-gated_channel_TM_sf"/>
</dbReference>
<keyword evidence="6 11" id="KW-0732">Signal</keyword>
<feature type="signal peptide" evidence="11">
    <location>
        <begin position="1"/>
        <end position="24"/>
    </location>
</feature>
<proteinExistence type="evidence at transcript level"/>
<evidence type="ECO:0000259" key="13">
    <source>
        <dbReference type="Pfam" id="PF02931"/>
    </source>
</evidence>
<dbReference type="SUPFAM" id="SSF63712">
    <property type="entry name" value="Nicotinic receptor ligand binding domain-like"/>
    <property type="match status" value="1"/>
</dbReference>
<comment type="similarity">
    <text evidence="11">Belongs to the ligand-gated ion channel (TC 1.A.9) family.</text>
</comment>
<gene>
    <name evidence="15" type="primary">glc-6</name>
</gene>
<evidence type="ECO:0000256" key="6">
    <source>
        <dbReference type="ARBA" id="ARBA00022729"/>
    </source>
</evidence>
<sequence length="444" mass="51103">MRSAFELIIVFGSLSTILTSDVDAQVTSTNSSTKMKPEEIMDVFISKSYDRRIRPPNRDSDGKNGPVLVSVNAYIRSMSNIDFVRMQYGVQVTFRQFWHDPRLAYEQMFPGVSVPKFIIITEKNLIWTPDTFFLNEKQAHRHEIDKLNLMIRIYANGSVMSSERLSFTFSCPMYLQKYPMDEQNCDMLLASYAFTTDDIVYRWDEQNPIQYHAQLNTSLPNFSLQAARTGECTSTTTTGEYSCLKTMFTLKRMFRFYLAQIYLPSTLLVVVSWVSFWLERTAVPARVTLGVTTLLTMTTQAAAINNSLPPVSYIKAVDVWIGVCLAFIFAAVLEFAIVSYCASLRHGPCPTHEKYHDVVREAQEKTKPQEKPNRSDSWGTEKELESKLLKGSEGEETTKGKLSLWQRWKAGADPPKVIDLKSRIMFPVFFIMFNIFYWTWYSFL</sequence>
<keyword evidence="3 11" id="KW-0813">Transport</keyword>
<feature type="domain" description="Neurotransmitter-gated ion-channel transmembrane" evidence="14">
    <location>
        <begin position="261"/>
        <end position="388"/>
    </location>
</feature>
<feature type="region of interest" description="Disordered" evidence="12">
    <location>
        <begin position="362"/>
        <end position="381"/>
    </location>
</feature>
<dbReference type="SUPFAM" id="SSF90112">
    <property type="entry name" value="Neurotransmitter-gated ion-channel transmembrane pore"/>
    <property type="match status" value="1"/>
</dbReference>
<feature type="domain" description="Neurotransmitter-gated ion-channel ligand-binding" evidence="13">
    <location>
        <begin position="39"/>
        <end position="252"/>
    </location>
</feature>
<feature type="transmembrane region" description="Helical" evidence="11">
    <location>
        <begin position="256"/>
        <end position="278"/>
    </location>
</feature>